<feature type="compositionally biased region" description="Polar residues" evidence="1">
    <location>
        <begin position="934"/>
        <end position="956"/>
    </location>
</feature>
<evidence type="ECO:0000313" key="4">
    <source>
        <dbReference type="EMBL" id="KAF4657327.1"/>
    </source>
</evidence>
<evidence type="ECO:0000313" key="5">
    <source>
        <dbReference type="Proteomes" id="UP000591131"/>
    </source>
</evidence>
<feature type="chain" id="PRO_5029504562" description="Sorl1p" evidence="3">
    <location>
        <begin position="21"/>
        <end position="975"/>
    </location>
</feature>
<evidence type="ECO:0000256" key="2">
    <source>
        <dbReference type="SAM" id="Phobius"/>
    </source>
</evidence>
<feature type="transmembrane region" description="Helical" evidence="2">
    <location>
        <begin position="852"/>
        <end position="873"/>
    </location>
</feature>
<keyword evidence="2" id="KW-0472">Membrane</keyword>
<comment type="caution">
    <text evidence="4">The sequence shown here is derived from an EMBL/GenBank/DDBJ whole genome shotgun (WGS) entry which is preliminary data.</text>
</comment>
<keyword evidence="2" id="KW-0812">Transmembrane</keyword>
<keyword evidence="5" id="KW-1185">Reference proteome</keyword>
<dbReference type="Proteomes" id="UP000591131">
    <property type="component" value="Unassembled WGS sequence"/>
</dbReference>
<evidence type="ECO:0008006" key="6">
    <source>
        <dbReference type="Google" id="ProtNLM"/>
    </source>
</evidence>
<evidence type="ECO:0000256" key="1">
    <source>
        <dbReference type="SAM" id="MobiDB-lite"/>
    </source>
</evidence>
<accession>A0A7J6LDK8</accession>
<organism evidence="4 5">
    <name type="scientific">Perkinsus chesapeaki</name>
    <name type="common">Clam parasite</name>
    <name type="synonym">Perkinsus andrewsi</name>
    <dbReference type="NCBI Taxonomy" id="330153"/>
    <lineage>
        <taxon>Eukaryota</taxon>
        <taxon>Sar</taxon>
        <taxon>Alveolata</taxon>
        <taxon>Perkinsozoa</taxon>
        <taxon>Perkinsea</taxon>
        <taxon>Perkinsida</taxon>
        <taxon>Perkinsidae</taxon>
        <taxon>Perkinsus</taxon>
    </lineage>
</organism>
<proteinExistence type="predicted"/>
<name>A0A7J6LDK8_PERCH</name>
<keyword evidence="3" id="KW-0732">Signal</keyword>
<protein>
    <recommendedName>
        <fullName evidence="6">Sorl1p</fullName>
    </recommendedName>
</protein>
<feature type="signal peptide" evidence="3">
    <location>
        <begin position="1"/>
        <end position="20"/>
    </location>
</feature>
<sequence>MHPLRHGVLLAAACVAISAGSDVWEVNYIRGDGKPEVSTRFGAKLASKKAIDLDPNITTYARFADTFYPNQNTWHLLSENIDQEVFLAHVLYKNEAGTALDDTSYLQAWRVDPGGDSEWSVLLKRSLSCPSVVLTIPNNGPYVYEARPDTSPGNSQFHQECSCTSQRLENCLRAPQFRYFASNVSASPLKSIYLTTSTGLISSRMYSLQDGVSAPIGVELLRRGTTQVDEVVLFNHSWLSFSSDTWTREKKDAAANSICCDGKGTYLGDSPRVPDLSAESCRAEADPAATNQSRVFGKWVVVKDDYCDVTAQYKSLLLSNAKGMIVITNRTAQPNKDYQVNVYPTEASLMTMPLLVIDSASEIAVQLLEKFSSGVLRVEISDEAVIGVTPGLATVYSIEAGLRVYDTGKGANENNSVGHYKNIFDSAPGGGLVLWMEHSDERSLLFVCIRDEGDPNKSEGRIHIYDTARPMVDVTLVYTVPGDLKCRNNDFHDVHIIDRKVTAAQCPGISGVQMYVTTVLDPNDKNRIYYYDTTDIRSWRMLREIHADWESSTDGLGNVRYTPDGLWHAVTWHCDSRWCGDNYGEKLYWLSSYCPGTPSARTTTPFVTNIPISRGSFAKDIACSSTGICAISMTFDGVALVASNNNSSNQFSLLGSIKQESSYLDELRKFYTFQSNPWLRLFAGAQRIIASKKYDNTWFYEFSTLDGQTLFNSPERDTVVVRSLRKDRIYSFTLSGYEAPAASTSIDPNQKWRFDLKCGSAYPQPGNAREAAECPLTLAAMEKHQKALAAAYPSFIPGWPYHCCSPHYGMCGSGPLFCDCYGCVDYHEVYGMEIPDRHQIIIVDNGSYVPAWPYWILIMLTPCIICFVVHRCISKRLEQRRSQNLTGPPMQDPSYLQGMHLAYVVGNPVEDESVLGNIVTSEERPVNSAPPGEENSNQAELPGSSQSTGDGNTHVVSGTAARSEIARVPSFNSVN</sequence>
<keyword evidence="2" id="KW-1133">Transmembrane helix</keyword>
<dbReference type="EMBL" id="JAAPAO010000548">
    <property type="protein sequence ID" value="KAF4657327.1"/>
    <property type="molecule type" value="Genomic_DNA"/>
</dbReference>
<feature type="region of interest" description="Disordered" evidence="1">
    <location>
        <begin position="922"/>
        <end position="975"/>
    </location>
</feature>
<reference evidence="4 5" key="1">
    <citation type="submission" date="2020-04" db="EMBL/GenBank/DDBJ databases">
        <title>Perkinsus chesapeaki whole genome sequence.</title>
        <authorList>
            <person name="Bogema D.R."/>
        </authorList>
    </citation>
    <scope>NUCLEOTIDE SEQUENCE [LARGE SCALE GENOMIC DNA]</scope>
    <source>
        <strain evidence="4">ATCC PRA-425</strain>
    </source>
</reference>
<evidence type="ECO:0000256" key="3">
    <source>
        <dbReference type="SAM" id="SignalP"/>
    </source>
</evidence>
<dbReference type="AlphaFoldDB" id="A0A7J6LDK8"/>
<dbReference type="OrthoDB" id="442598at2759"/>
<gene>
    <name evidence="4" type="ORF">FOL47_008484</name>
</gene>